<dbReference type="RefSeq" id="WP_238467014.1">
    <property type="nucleotide sequence ID" value="NZ_JAKLJA010000031.1"/>
</dbReference>
<evidence type="ECO:0000313" key="1">
    <source>
        <dbReference type="EMBL" id="MCG5077110.1"/>
    </source>
</evidence>
<evidence type="ECO:0008006" key="3">
    <source>
        <dbReference type="Google" id="ProtNLM"/>
    </source>
</evidence>
<dbReference type="AlphaFoldDB" id="A0A9X1UI70"/>
<reference evidence="1" key="1">
    <citation type="submission" date="2022-01" db="EMBL/GenBank/DDBJ databases">
        <title>Genome sequence and assembly of Parabukholderia sp. RG36.</title>
        <authorList>
            <person name="Chhetri G."/>
        </authorList>
    </citation>
    <scope>NUCLEOTIDE SEQUENCE</scope>
    <source>
        <strain evidence="1">RG36</strain>
    </source>
</reference>
<accession>A0A9X1UI70</accession>
<evidence type="ECO:0000313" key="2">
    <source>
        <dbReference type="Proteomes" id="UP001139308"/>
    </source>
</evidence>
<dbReference type="EMBL" id="JAKLJA010000031">
    <property type="protein sequence ID" value="MCG5077110.1"/>
    <property type="molecule type" value="Genomic_DNA"/>
</dbReference>
<gene>
    <name evidence="1" type="ORF">L5014_27840</name>
</gene>
<dbReference type="Proteomes" id="UP001139308">
    <property type="component" value="Unassembled WGS sequence"/>
</dbReference>
<protein>
    <recommendedName>
        <fullName evidence="3">Apea-like HEPN domain-containing protein</fullName>
    </recommendedName>
</protein>
<sequence length="610" mass="68491">MRIDSRMSAAPAVTRHQRFFAECWYNLVHEASLDAFRLRTMNPCNAIRELRRVCVDGVSEGHRLQVAAETRSILKFDAVVNRPSEFARRAKDLIDLLEKPSGKLTESSGQVTLSWRLIDTFCRELQVDLQSLYITRSISLVRDLVAQPDGADINDDAESLRTLGNVVGALLSVLVDTGWTLETLFWLHKQHLGQWSPTNGHPYDFNLALRRTVARIERPPQDYTVIYTLASVSRPEEFPDTIADINFSTAAPELPEGTKSGARRFATEGGGKVFASTTVLASEARMAGAIARDRIARVLDVMRYSYERRQIQLSEKFLVSTPSRRAPGLVDLAGESIPNPRASVSTAQFERFMAQIQRLAGHENVEPGAQDRIYSAFRLYRLGSETTNLENKLVNWWTALEFMTNDVDSTNIGVTVENALAPVVTLEYLPKHLHALRLALIELGAQLVDPDTQVAIALGNMTLVDLYSLFRKPEVVTAVLAACADHPYIWSAAKELLDALSNLGRLKGKLSSHVERLKWHIRRIYQARNDVVHSARRIGSARLLCANLEVYLKYALDGFLVELQVQPTLKSANEYFDRRAHTLNRILGELEANKEGRLLTWLAQSDEGFQ</sequence>
<organism evidence="1 2">
    <name type="scientific">Paraburkholderia tagetis</name>
    <dbReference type="NCBI Taxonomy" id="2913261"/>
    <lineage>
        <taxon>Bacteria</taxon>
        <taxon>Pseudomonadati</taxon>
        <taxon>Pseudomonadota</taxon>
        <taxon>Betaproteobacteria</taxon>
        <taxon>Burkholderiales</taxon>
        <taxon>Burkholderiaceae</taxon>
        <taxon>Paraburkholderia</taxon>
    </lineage>
</organism>
<comment type="caution">
    <text evidence="1">The sequence shown here is derived from an EMBL/GenBank/DDBJ whole genome shotgun (WGS) entry which is preliminary data.</text>
</comment>
<keyword evidence="2" id="KW-1185">Reference proteome</keyword>
<name>A0A9X1UI70_9BURK</name>
<proteinExistence type="predicted"/>